<feature type="domain" description="ABC transmembrane type-1" evidence="10">
    <location>
        <begin position="26"/>
        <end position="285"/>
    </location>
</feature>
<organism evidence="11 12">
    <name type="scientific">Micromonospora antibiotica</name>
    <dbReference type="NCBI Taxonomy" id="2807623"/>
    <lineage>
        <taxon>Bacteria</taxon>
        <taxon>Bacillati</taxon>
        <taxon>Actinomycetota</taxon>
        <taxon>Actinomycetes</taxon>
        <taxon>Micromonosporales</taxon>
        <taxon>Micromonosporaceae</taxon>
        <taxon>Micromonospora</taxon>
    </lineage>
</organism>
<dbReference type="GO" id="GO:0005524">
    <property type="term" value="F:ATP binding"/>
    <property type="evidence" value="ECO:0007669"/>
    <property type="project" value="UniProtKB-KW"/>
</dbReference>
<keyword evidence="3" id="KW-0547">Nucleotide-binding</keyword>
<evidence type="ECO:0000313" key="12">
    <source>
        <dbReference type="Proteomes" id="UP000671399"/>
    </source>
</evidence>
<reference evidence="11 12" key="1">
    <citation type="submission" date="2021-03" db="EMBL/GenBank/DDBJ databases">
        <authorList>
            <person name="Lee D.-H."/>
        </authorList>
    </citation>
    <scope>NUCLEOTIDE SEQUENCE [LARGE SCALE GENOMIC DNA]</scope>
    <source>
        <strain evidence="11 12">MMS20-R2-23</strain>
    </source>
</reference>
<keyword evidence="4 11" id="KW-0067">ATP-binding</keyword>
<evidence type="ECO:0000256" key="3">
    <source>
        <dbReference type="ARBA" id="ARBA00022741"/>
    </source>
</evidence>
<dbReference type="Proteomes" id="UP000671399">
    <property type="component" value="Unassembled WGS sequence"/>
</dbReference>
<dbReference type="CDD" id="cd03228">
    <property type="entry name" value="ABCC_MRP_Like"/>
    <property type="match status" value="1"/>
</dbReference>
<evidence type="ECO:0000256" key="2">
    <source>
        <dbReference type="ARBA" id="ARBA00022692"/>
    </source>
</evidence>
<feature type="transmembrane region" description="Helical" evidence="8">
    <location>
        <begin position="156"/>
        <end position="179"/>
    </location>
</feature>
<sequence length="673" mass="68788">MSTVVGVTRAALRARRAQLWRLAGWSAAEVLPAALSGLLTARAVDSGFLAGRPDVGLAWLALLGLAVLVGAAGTHRSYALLGAVVEPFRDDLLRRVVRGAVAAAAGGRADNAAVARLTHQVELVRDTYAGLLMVVRGFLFALGAAVLGLFSLAAPVALVVAVPVLAGLVLFAVALPVMVTRQREYVQADEQLGRAVVTAVTGHRDVAASGARDQVTGWVGGSVDAQARVERRLATMAATRGLSLALGGWLPVPVLLLATPWLVRQGLGPGAVLGALVYVTRGVQPALHSLVQGVAAGGLRFAVTLDRLLRTAAPADTTPTGTTGGRPAAPRPAGPAASAPALPPDDCRPAAGPPGWSPPGAQRAATALSLRAVTFRYGPHADPVLDHLDLDVPVGDHLVIVGASGIGKSTLAGLIAGVLYPQSGTIHVGGLPVTGATPGELADRRVLIPQEAYVFTGTLRDNLGYLAPGLPDETVDRAAARLGLTGLLARLGGHDALLCPGKLSAGERQQIALLRAWLSPAPLIILDEATCHLDPATEARLESVFATRPGTLVVIAHRVSSALRARRVLLLDGRTALLDTHEGLLTRSAAYRALVGYGETQDEPPAIATCWTTPDDKAGTGPASKPGTEPAVGTDRTPRTGTVRGARVATARAGSEATARTATGSTTGAGGAA</sequence>
<evidence type="ECO:0000256" key="4">
    <source>
        <dbReference type="ARBA" id="ARBA00022840"/>
    </source>
</evidence>
<feature type="compositionally biased region" description="Low complexity" evidence="7">
    <location>
        <begin position="639"/>
        <end position="666"/>
    </location>
</feature>
<dbReference type="Gene3D" id="3.40.50.300">
    <property type="entry name" value="P-loop containing nucleotide triphosphate hydrolases"/>
    <property type="match status" value="1"/>
</dbReference>
<dbReference type="Gene3D" id="1.20.1560.10">
    <property type="entry name" value="ABC transporter type 1, transmembrane domain"/>
    <property type="match status" value="1"/>
</dbReference>
<accession>A0ABS3VI49</accession>
<evidence type="ECO:0000313" key="11">
    <source>
        <dbReference type="EMBL" id="MBO4165262.1"/>
    </source>
</evidence>
<dbReference type="PANTHER" id="PTHR24221">
    <property type="entry name" value="ATP-BINDING CASSETTE SUB-FAMILY B"/>
    <property type="match status" value="1"/>
</dbReference>
<keyword evidence="2 8" id="KW-0812">Transmembrane</keyword>
<dbReference type="InterPro" id="IPR027417">
    <property type="entry name" value="P-loop_NTPase"/>
</dbReference>
<evidence type="ECO:0000256" key="1">
    <source>
        <dbReference type="ARBA" id="ARBA00004651"/>
    </source>
</evidence>
<feature type="domain" description="ABC transporter" evidence="9">
    <location>
        <begin position="368"/>
        <end position="597"/>
    </location>
</feature>
<comment type="caution">
    <text evidence="11">The sequence shown here is derived from an EMBL/GenBank/DDBJ whole genome shotgun (WGS) entry which is preliminary data.</text>
</comment>
<feature type="transmembrane region" description="Helical" evidence="8">
    <location>
        <begin position="241"/>
        <end position="263"/>
    </location>
</feature>
<feature type="region of interest" description="Disordered" evidence="7">
    <location>
        <begin position="313"/>
        <end position="363"/>
    </location>
</feature>
<keyword evidence="6 8" id="KW-0472">Membrane</keyword>
<dbReference type="InterPro" id="IPR036640">
    <property type="entry name" value="ABC1_TM_sf"/>
</dbReference>
<evidence type="ECO:0000259" key="10">
    <source>
        <dbReference type="PROSITE" id="PS50929"/>
    </source>
</evidence>
<dbReference type="SUPFAM" id="SSF90123">
    <property type="entry name" value="ABC transporter transmembrane region"/>
    <property type="match status" value="1"/>
</dbReference>
<feature type="transmembrane region" description="Helical" evidence="8">
    <location>
        <begin position="56"/>
        <end position="73"/>
    </location>
</feature>
<protein>
    <submittedName>
        <fullName evidence="11">ABC transporter ATP-binding protein</fullName>
    </submittedName>
</protein>
<dbReference type="SMART" id="SM00382">
    <property type="entry name" value="AAA"/>
    <property type="match status" value="1"/>
</dbReference>
<dbReference type="InterPro" id="IPR011527">
    <property type="entry name" value="ABC1_TM_dom"/>
</dbReference>
<dbReference type="Pfam" id="PF00005">
    <property type="entry name" value="ABC_tran"/>
    <property type="match status" value="1"/>
</dbReference>
<keyword evidence="5 8" id="KW-1133">Transmembrane helix</keyword>
<dbReference type="InterPro" id="IPR039421">
    <property type="entry name" value="Type_1_exporter"/>
</dbReference>
<feature type="region of interest" description="Disordered" evidence="7">
    <location>
        <begin position="613"/>
        <end position="673"/>
    </location>
</feature>
<dbReference type="InterPro" id="IPR003439">
    <property type="entry name" value="ABC_transporter-like_ATP-bd"/>
</dbReference>
<proteinExistence type="predicted"/>
<feature type="compositionally biased region" description="Low complexity" evidence="7">
    <location>
        <begin position="313"/>
        <end position="328"/>
    </location>
</feature>
<dbReference type="PANTHER" id="PTHR24221:SF654">
    <property type="entry name" value="ATP-BINDING CASSETTE SUB-FAMILY B MEMBER 6"/>
    <property type="match status" value="1"/>
</dbReference>
<dbReference type="SUPFAM" id="SSF52540">
    <property type="entry name" value="P-loop containing nucleoside triphosphate hydrolases"/>
    <property type="match status" value="1"/>
</dbReference>
<gene>
    <name evidence="11" type="ORF">JQN83_31355</name>
</gene>
<evidence type="ECO:0000256" key="5">
    <source>
        <dbReference type="ARBA" id="ARBA00022989"/>
    </source>
</evidence>
<keyword evidence="12" id="KW-1185">Reference proteome</keyword>
<evidence type="ECO:0000256" key="6">
    <source>
        <dbReference type="ARBA" id="ARBA00023136"/>
    </source>
</evidence>
<evidence type="ECO:0000256" key="8">
    <source>
        <dbReference type="SAM" id="Phobius"/>
    </source>
</evidence>
<comment type="subcellular location">
    <subcellularLocation>
        <location evidence="1">Cell membrane</location>
        <topology evidence="1">Multi-pass membrane protein</topology>
    </subcellularLocation>
</comment>
<dbReference type="PROSITE" id="PS50929">
    <property type="entry name" value="ABC_TM1F"/>
    <property type="match status" value="1"/>
</dbReference>
<dbReference type="PROSITE" id="PS50893">
    <property type="entry name" value="ABC_TRANSPORTER_2"/>
    <property type="match status" value="1"/>
</dbReference>
<dbReference type="InterPro" id="IPR003593">
    <property type="entry name" value="AAA+_ATPase"/>
</dbReference>
<dbReference type="EMBL" id="JAGFWR010000037">
    <property type="protein sequence ID" value="MBO4165262.1"/>
    <property type="molecule type" value="Genomic_DNA"/>
</dbReference>
<evidence type="ECO:0000256" key="7">
    <source>
        <dbReference type="SAM" id="MobiDB-lite"/>
    </source>
</evidence>
<evidence type="ECO:0000259" key="9">
    <source>
        <dbReference type="PROSITE" id="PS50893"/>
    </source>
</evidence>
<dbReference type="RefSeq" id="WP_208570767.1">
    <property type="nucleotide sequence ID" value="NZ_JAGFWR010000037.1"/>
</dbReference>
<feature type="transmembrane region" description="Helical" evidence="8">
    <location>
        <begin position="22"/>
        <end position="44"/>
    </location>
</feature>
<feature type="transmembrane region" description="Helical" evidence="8">
    <location>
        <begin position="128"/>
        <end position="150"/>
    </location>
</feature>
<name>A0ABS3VI49_9ACTN</name>